<dbReference type="AlphaFoldDB" id="A0A067DZ03"/>
<protein>
    <recommendedName>
        <fullName evidence="1">Retrotransposon Copia-like N-terminal domain-containing protein</fullName>
    </recommendedName>
</protein>
<sequence length="70" mass="8180">ENRNVIDSSSLYYLHPSDHTCMIISSVKLNGENYEEWSLSMRNALRAKRKQSFLDGKIKKLVEDAYEIED</sequence>
<organism evidence="2 3">
    <name type="scientific">Citrus sinensis</name>
    <name type="common">Sweet orange</name>
    <name type="synonym">Citrus aurantium var. sinensis</name>
    <dbReference type="NCBI Taxonomy" id="2711"/>
    <lineage>
        <taxon>Eukaryota</taxon>
        <taxon>Viridiplantae</taxon>
        <taxon>Streptophyta</taxon>
        <taxon>Embryophyta</taxon>
        <taxon>Tracheophyta</taxon>
        <taxon>Spermatophyta</taxon>
        <taxon>Magnoliopsida</taxon>
        <taxon>eudicotyledons</taxon>
        <taxon>Gunneridae</taxon>
        <taxon>Pentapetalae</taxon>
        <taxon>rosids</taxon>
        <taxon>malvids</taxon>
        <taxon>Sapindales</taxon>
        <taxon>Rutaceae</taxon>
        <taxon>Aurantioideae</taxon>
        <taxon>Citrus</taxon>
    </lineage>
</organism>
<accession>A0A067DZ03</accession>
<reference evidence="2 3" key="1">
    <citation type="submission" date="2014-04" db="EMBL/GenBank/DDBJ databases">
        <authorList>
            <consortium name="International Citrus Genome Consortium"/>
            <person name="Gmitter F."/>
            <person name="Chen C."/>
            <person name="Farmerie W."/>
            <person name="Harkins T."/>
            <person name="Desany B."/>
            <person name="Mohiuddin M."/>
            <person name="Kodira C."/>
            <person name="Borodovsky M."/>
            <person name="Lomsadze A."/>
            <person name="Burns P."/>
            <person name="Jenkins J."/>
            <person name="Prochnik S."/>
            <person name="Shu S."/>
            <person name="Chapman J."/>
            <person name="Pitluck S."/>
            <person name="Schmutz J."/>
            <person name="Rokhsar D."/>
        </authorList>
    </citation>
    <scope>NUCLEOTIDE SEQUENCE</scope>
</reference>
<proteinExistence type="predicted"/>
<dbReference type="InterPro" id="IPR029472">
    <property type="entry name" value="Copia-like_N"/>
</dbReference>
<feature type="domain" description="Retrotransposon Copia-like N-terminal" evidence="1">
    <location>
        <begin position="15"/>
        <end position="60"/>
    </location>
</feature>
<gene>
    <name evidence="2" type="ORF">CISIN_1g041392mg</name>
</gene>
<keyword evidence="3" id="KW-1185">Reference proteome</keyword>
<feature type="non-terminal residue" evidence="2">
    <location>
        <position position="1"/>
    </location>
</feature>
<dbReference type="Proteomes" id="UP000027120">
    <property type="component" value="Unassembled WGS sequence"/>
</dbReference>
<name>A0A067DZ03_CITSI</name>
<dbReference type="EMBL" id="KK785319">
    <property type="protein sequence ID" value="KDO44212.1"/>
    <property type="molecule type" value="Genomic_DNA"/>
</dbReference>
<evidence type="ECO:0000259" key="1">
    <source>
        <dbReference type="Pfam" id="PF14244"/>
    </source>
</evidence>
<evidence type="ECO:0000313" key="2">
    <source>
        <dbReference type="EMBL" id="KDO44212.1"/>
    </source>
</evidence>
<evidence type="ECO:0000313" key="3">
    <source>
        <dbReference type="Proteomes" id="UP000027120"/>
    </source>
</evidence>
<dbReference type="Pfam" id="PF14244">
    <property type="entry name" value="Retrotran_gag_3"/>
    <property type="match status" value="1"/>
</dbReference>
<dbReference type="PANTHER" id="PTHR37610">
    <property type="entry name" value="CCHC-TYPE DOMAIN-CONTAINING PROTEIN"/>
    <property type="match status" value="1"/>
</dbReference>
<dbReference type="PANTHER" id="PTHR37610:SF97">
    <property type="entry name" value="RETROTRANSPOSON GAG DOMAIN-CONTAINING PROTEIN"/>
    <property type="match status" value="1"/>
</dbReference>